<name>A0A6S7FI48_PARCT</name>
<dbReference type="Pfam" id="PF02845">
    <property type="entry name" value="CUE"/>
    <property type="match status" value="1"/>
</dbReference>
<dbReference type="AlphaFoldDB" id="A0A6S7FI48"/>
<keyword evidence="13" id="KW-1185">Reference proteome</keyword>
<evidence type="ECO:0000256" key="5">
    <source>
        <dbReference type="ARBA" id="ARBA00023136"/>
    </source>
</evidence>
<dbReference type="CDD" id="cd14420">
    <property type="entry name" value="CUE_AUP1"/>
    <property type="match status" value="1"/>
</dbReference>
<dbReference type="PANTHER" id="PTHR15486">
    <property type="entry name" value="ANCIENT UBIQUITOUS PROTEIN"/>
    <property type="match status" value="1"/>
</dbReference>
<comment type="similarity">
    <text evidence="6">Belongs to the AUP1 family.</text>
</comment>
<evidence type="ECO:0000256" key="4">
    <source>
        <dbReference type="ARBA" id="ARBA00022824"/>
    </source>
</evidence>
<dbReference type="GO" id="GO:0036503">
    <property type="term" value="P:ERAD pathway"/>
    <property type="evidence" value="ECO:0007669"/>
    <property type="project" value="InterPro"/>
</dbReference>
<dbReference type="InterPro" id="IPR048056">
    <property type="entry name" value="AUP1_CUE"/>
</dbReference>
<dbReference type="Gene3D" id="1.10.8.10">
    <property type="entry name" value="DNA helicase RuvA subunit, C-terminal domain"/>
    <property type="match status" value="1"/>
</dbReference>
<evidence type="ECO:0000313" key="12">
    <source>
        <dbReference type="EMBL" id="CAB3977137.1"/>
    </source>
</evidence>
<evidence type="ECO:0000256" key="3">
    <source>
        <dbReference type="ARBA" id="ARBA00022677"/>
    </source>
</evidence>
<evidence type="ECO:0000259" key="11">
    <source>
        <dbReference type="PROSITE" id="PS51140"/>
    </source>
</evidence>
<dbReference type="InterPro" id="IPR003892">
    <property type="entry name" value="CUE"/>
</dbReference>
<comment type="caution">
    <text evidence="12">The sequence shown here is derived from an EMBL/GenBank/DDBJ whole genome shotgun (WGS) entry which is preliminary data.</text>
</comment>
<dbReference type="EMBL" id="CACRXK020000031">
    <property type="protein sequence ID" value="CAB3977137.1"/>
    <property type="molecule type" value="Genomic_DNA"/>
</dbReference>
<protein>
    <recommendedName>
        <fullName evidence="7">Lipid droplet-regulating VLDL assembly factor AUP1</fullName>
    </recommendedName>
    <alternativeName>
        <fullName evidence="8">Ancient ubiquitous protein 1</fullName>
    </alternativeName>
</protein>
<keyword evidence="3" id="KW-0551">Lipid droplet</keyword>
<evidence type="ECO:0000256" key="6">
    <source>
        <dbReference type="ARBA" id="ARBA00035634"/>
    </source>
</evidence>
<keyword evidence="10" id="KW-1133">Transmembrane helix</keyword>
<dbReference type="SMART" id="SM00546">
    <property type="entry name" value="CUE"/>
    <property type="match status" value="1"/>
</dbReference>
<proteinExistence type="inferred from homology"/>
<evidence type="ECO:0000256" key="8">
    <source>
        <dbReference type="ARBA" id="ARBA00035713"/>
    </source>
</evidence>
<dbReference type="GO" id="GO:0043130">
    <property type="term" value="F:ubiquitin binding"/>
    <property type="evidence" value="ECO:0007669"/>
    <property type="project" value="InterPro"/>
</dbReference>
<dbReference type="PANTHER" id="PTHR15486:SF96">
    <property type="entry name" value="LIPID DROPLET-REGULATING VLDL ASSEMBLY FACTOR AUP1"/>
    <property type="match status" value="1"/>
</dbReference>
<feature type="transmembrane region" description="Helical" evidence="10">
    <location>
        <begin position="20"/>
        <end position="50"/>
    </location>
</feature>
<keyword evidence="10" id="KW-0812">Transmembrane</keyword>
<evidence type="ECO:0000256" key="9">
    <source>
        <dbReference type="SAM" id="MobiDB-lite"/>
    </source>
</evidence>
<organism evidence="12 13">
    <name type="scientific">Paramuricea clavata</name>
    <name type="common">Red gorgonian</name>
    <name type="synonym">Violescent sea-whip</name>
    <dbReference type="NCBI Taxonomy" id="317549"/>
    <lineage>
        <taxon>Eukaryota</taxon>
        <taxon>Metazoa</taxon>
        <taxon>Cnidaria</taxon>
        <taxon>Anthozoa</taxon>
        <taxon>Octocorallia</taxon>
        <taxon>Malacalcyonacea</taxon>
        <taxon>Plexauridae</taxon>
        <taxon>Paramuricea</taxon>
    </lineage>
</organism>
<dbReference type="Proteomes" id="UP001152795">
    <property type="component" value="Unassembled WGS sequence"/>
</dbReference>
<feature type="region of interest" description="Disordered" evidence="9">
    <location>
        <begin position="339"/>
        <end position="376"/>
    </location>
</feature>
<dbReference type="SUPFAM" id="SSF69593">
    <property type="entry name" value="Glycerol-3-phosphate (1)-acyltransferase"/>
    <property type="match status" value="1"/>
</dbReference>
<dbReference type="OrthoDB" id="1854593at2759"/>
<accession>A0A6S7FI48</accession>
<evidence type="ECO:0000256" key="2">
    <source>
        <dbReference type="ARBA" id="ARBA00004502"/>
    </source>
</evidence>
<dbReference type="GO" id="GO:0005811">
    <property type="term" value="C:lipid droplet"/>
    <property type="evidence" value="ECO:0007669"/>
    <property type="project" value="UniProtKB-SubCell"/>
</dbReference>
<evidence type="ECO:0000256" key="10">
    <source>
        <dbReference type="SAM" id="Phobius"/>
    </source>
</evidence>
<dbReference type="GO" id="GO:0005789">
    <property type="term" value="C:endoplasmic reticulum membrane"/>
    <property type="evidence" value="ECO:0007669"/>
    <property type="project" value="UniProtKB-SubCell"/>
</dbReference>
<dbReference type="PROSITE" id="PS51140">
    <property type="entry name" value="CUE"/>
    <property type="match status" value="1"/>
</dbReference>
<evidence type="ECO:0000256" key="7">
    <source>
        <dbReference type="ARBA" id="ARBA00035685"/>
    </source>
</evidence>
<gene>
    <name evidence="12" type="ORF">PACLA_8A061797</name>
</gene>
<sequence length="403" mass="46173">MAPNIRIEDLFHRSRFPKGLAIIFLPFYIPLGFVVMVIRIFFAFQLYLVLSLVPKSWLIRRLLLRISGALTGLIVTQEGLDIVHRTDYKMIVSNHISHIDSVAFESLLSCFMNANKNRIPTFLRWILKYDEVKPDDAVPALVFPEGASTSGTSGLLKFSSWPFDTKNEPFVLALITVSRPYFVQIAPSVLGGNWWSDFLWLLFTPYSHFKIRFVQPPKREDELTNEEYSIIVQNFMATKLGISATKFDAKEKIEYAKRYFYERARERRERAAGMRITSNQPHTTVTQANSALDSRLESMATQVKDVLPQVPITVIRKNIKTTKCIDTTISNILEGKVSYTPELPGQKTQEKPEPKSNPSTSKVAANTFGRDSTERHLSFQERKKAFIEAARQRYIAKHNLNVM</sequence>
<reference evidence="12" key="1">
    <citation type="submission" date="2020-04" db="EMBL/GenBank/DDBJ databases">
        <authorList>
            <person name="Alioto T."/>
            <person name="Alioto T."/>
            <person name="Gomez Garrido J."/>
        </authorList>
    </citation>
    <scope>NUCLEOTIDE SEQUENCE</scope>
    <source>
        <strain evidence="12">A484AB</strain>
    </source>
</reference>
<comment type="subcellular location">
    <subcellularLocation>
        <location evidence="1">Endoplasmic reticulum membrane</location>
        <topology evidence="1">Peripheral membrane protein</topology>
    </subcellularLocation>
    <subcellularLocation>
        <location evidence="2">Lipid droplet</location>
    </subcellularLocation>
</comment>
<keyword evidence="4" id="KW-0256">Endoplasmic reticulum</keyword>
<evidence type="ECO:0000256" key="1">
    <source>
        <dbReference type="ARBA" id="ARBA00004406"/>
    </source>
</evidence>
<evidence type="ECO:0000313" key="13">
    <source>
        <dbReference type="Proteomes" id="UP001152795"/>
    </source>
</evidence>
<feature type="domain" description="CUE" evidence="11">
    <location>
        <begin position="295"/>
        <end position="337"/>
    </location>
</feature>
<keyword evidence="5 10" id="KW-0472">Membrane</keyword>